<evidence type="ECO:0000256" key="1">
    <source>
        <dbReference type="SAM" id="Coils"/>
    </source>
</evidence>
<accession>A0ABW0P0I7</accession>
<dbReference type="Proteomes" id="UP001596060">
    <property type="component" value="Unassembled WGS sequence"/>
</dbReference>
<dbReference type="EMBL" id="JBHSLU010000012">
    <property type="protein sequence ID" value="MFC5505142.1"/>
    <property type="molecule type" value="Genomic_DNA"/>
</dbReference>
<dbReference type="RefSeq" id="WP_377816235.1">
    <property type="nucleotide sequence ID" value="NZ_JBHSLU010000012.1"/>
</dbReference>
<evidence type="ECO:0000313" key="2">
    <source>
        <dbReference type="EMBL" id="MFC5505142.1"/>
    </source>
</evidence>
<organism evidence="2 3">
    <name type="scientific">Bosea massiliensis</name>
    <dbReference type="NCBI Taxonomy" id="151419"/>
    <lineage>
        <taxon>Bacteria</taxon>
        <taxon>Pseudomonadati</taxon>
        <taxon>Pseudomonadota</taxon>
        <taxon>Alphaproteobacteria</taxon>
        <taxon>Hyphomicrobiales</taxon>
        <taxon>Boseaceae</taxon>
        <taxon>Bosea</taxon>
    </lineage>
</organism>
<protein>
    <submittedName>
        <fullName evidence="2">Uncharacterized protein</fullName>
    </submittedName>
</protein>
<feature type="coiled-coil region" evidence="1">
    <location>
        <begin position="86"/>
        <end position="134"/>
    </location>
</feature>
<gene>
    <name evidence="2" type="ORF">ACFPN9_07720</name>
</gene>
<keyword evidence="3" id="KW-1185">Reference proteome</keyword>
<name>A0ABW0P0I7_9HYPH</name>
<reference evidence="3" key="1">
    <citation type="journal article" date="2019" name="Int. J. Syst. Evol. Microbiol.">
        <title>The Global Catalogue of Microorganisms (GCM) 10K type strain sequencing project: providing services to taxonomists for standard genome sequencing and annotation.</title>
        <authorList>
            <consortium name="The Broad Institute Genomics Platform"/>
            <consortium name="The Broad Institute Genome Sequencing Center for Infectious Disease"/>
            <person name="Wu L."/>
            <person name="Ma J."/>
        </authorList>
    </citation>
    <scope>NUCLEOTIDE SEQUENCE [LARGE SCALE GENOMIC DNA]</scope>
    <source>
        <strain evidence="3">CCUG 43117</strain>
    </source>
</reference>
<keyword evidence="1" id="KW-0175">Coiled coil</keyword>
<sequence length="183" mass="20246">MSVSKAAEIVSASEGQRVDRSTLSRYIKRYASDFAPRREGRETLIDVNALLEHRKVNIRVERGSAEPFKGDVKVASTKERKGEIGVRIAEIELEREEEKRARERGEIIYVADLAAAAEAAIKAFGAALDEAESDAAEDIARRTRSEARHVRPGLRTLKRSALEAFTRALTRVLPSSEVDTPSA</sequence>
<proteinExistence type="predicted"/>
<comment type="caution">
    <text evidence="2">The sequence shown here is derived from an EMBL/GenBank/DDBJ whole genome shotgun (WGS) entry which is preliminary data.</text>
</comment>
<evidence type="ECO:0000313" key="3">
    <source>
        <dbReference type="Proteomes" id="UP001596060"/>
    </source>
</evidence>